<dbReference type="EMBL" id="JBAMMX010000004">
    <property type="protein sequence ID" value="KAK6942705.1"/>
    <property type="molecule type" value="Genomic_DNA"/>
</dbReference>
<keyword evidence="2" id="KW-1185">Reference proteome</keyword>
<evidence type="ECO:0000313" key="1">
    <source>
        <dbReference type="EMBL" id="KAK6942705.1"/>
    </source>
</evidence>
<proteinExistence type="predicted"/>
<sequence length="72" mass="8566">MDERRKHQRAQGKFREMRFWRRELRNYTRRATATALFIRVACDVPPWATIGGQDVDRLPSASTCYNSHKIEI</sequence>
<reference evidence="1 2" key="1">
    <citation type="submission" date="2023-12" db="EMBL/GenBank/DDBJ databases">
        <title>A high-quality genome assembly for Dillenia turbinata (Dilleniales).</title>
        <authorList>
            <person name="Chanderbali A."/>
        </authorList>
    </citation>
    <scope>NUCLEOTIDE SEQUENCE [LARGE SCALE GENOMIC DNA]</scope>
    <source>
        <strain evidence="1">LSX21</strain>
        <tissue evidence="1">Leaf</tissue>
    </source>
</reference>
<gene>
    <name evidence="1" type="ORF">RJ641_028082</name>
</gene>
<organism evidence="1 2">
    <name type="scientific">Dillenia turbinata</name>
    <dbReference type="NCBI Taxonomy" id="194707"/>
    <lineage>
        <taxon>Eukaryota</taxon>
        <taxon>Viridiplantae</taxon>
        <taxon>Streptophyta</taxon>
        <taxon>Embryophyta</taxon>
        <taxon>Tracheophyta</taxon>
        <taxon>Spermatophyta</taxon>
        <taxon>Magnoliopsida</taxon>
        <taxon>eudicotyledons</taxon>
        <taxon>Gunneridae</taxon>
        <taxon>Pentapetalae</taxon>
        <taxon>Dilleniales</taxon>
        <taxon>Dilleniaceae</taxon>
        <taxon>Dillenia</taxon>
    </lineage>
</organism>
<dbReference type="Proteomes" id="UP001370490">
    <property type="component" value="Unassembled WGS sequence"/>
</dbReference>
<protein>
    <submittedName>
        <fullName evidence="1">Uncharacterized protein</fullName>
    </submittedName>
</protein>
<dbReference type="AlphaFoldDB" id="A0AAN8ZR31"/>
<name>A0AAN8ZR31_9MAGN</name>
<comment type="caution">
    <text evidence="1">The sequence shown here is derived from an EMBL/GenBank/DDBJ whole genome shotgun (WGS) entry which is preliminary data.</text>
</comment>
<accession>A0AAN8ZR31</accession>
<evidence type="ECO:0000313" key="2">
    <source>
        <dbReference type="Proteomes" id="UP001370490"/>
    </source>
</evidence>